<accession>A0A2C9U1K8</accession>
<evidence type="ECO:0000313" key="1">
    <source>
        <dbReference type="EMBL" id="OAY23154.1"/>
    </source>
</evidence>
<sequence>MWKMKTILFPTNHWLTCAYAMTEITSFKETLPNKSSHVQLQEVPLLRILGIKRQLHAVKLIDSNECRERSI</sequence>
<organism evidence="1">
    <name type="scientific">Manihot esculenta</name>
    <name type="common">Cassava</name>
    <name type="synonym">Jatropha manihot</name>
    <dbReference type="NCBI Taxonomy" id="3983"/>
    <lineage>
        <taxon>Eukaryota</taxon>
        <taxon>Viridiplantae</taxon>
        <taxon>Streptophyta</taxon>
        <taxon>Embryophyta</taxon>
        <taxon>Tracheophyta</taxon>
        <taxon>Spermatophyta</taxon>
        <taxon>Magnoliopsida</taxon>
        <taxon>eudicotyledons</taxon>
        <taxon>Gunneridae</taxon>
        <taxon>Pentapetalae</taxon>
        <taxon>rosids</taxon>
        <taxon>fabids</taxon>
        <taxon>Malpighiales</taxon>
        <taxon>Euphorbiaceae</taxon>
        <taxon>Crotonoideae</taxon>
        <taxon>Manihoteae</taxon>
        <taxon>Manihot</taxon>
    </lineage>
</organism>
<reference evidence="1" key="1">
    <citation type="submission" date="2016-02" db="EMBL/GenBank/DDBJ databases">
        <title>WGS assembly of Manihot esculenta.</title>
        <authorList>
            <person name="Bredeson J.V."/>
            <person name="Prochnik S.E."/>
            <person name="Lyons J.B."/>
            <person name="Schmutz J."/>
            <person name="Grimwood J."/>
            <person name="Vrebalov J."/>
            <person name="Bart R.S."/>
            <person name="Amuge T."/>
            <person name="Ferguson M.E."/>
            <person name="Green R."/>
            <person name="Putnam N."/>
            <person name="Stites J."/>
            <person name="Rounsley S."/>
            <person name="Rokhsar D.S."/>
        </authorList>
    </citation>
    <scope>NUCLEOTIDE SEQUENCE [LARGE SCALE GENOMIC DNA]</scope>
    <source>
        <tissue evidence="1">Leaf</tissue>
    </source>
</reference>
<dbReference type="EMBL" id="CM004404">
    <property type="protein sequence ID" value="OAY23154.1"/>
    <property type="molecule type" value="Genomic_DNA"/>
</dbReference>
<dbReference type="AlphaFoldDB" id="A0A2C9U1K8"/>
<gene>
    <name evidence="1" type="ORF">MANES_18G056000</name>
</gene>
<protein>
    <submittedName>
        <fullName evidence="1">Uncharacterized protein</fullName>
    </submittedName>
</protein>
<proteinExistence type="predicted"/>
<name>A0A2C9U1K8_MANES</name>